<dbReference type="AlphaFoldDB" id="A0AAE4U050"/>
<organism evidence="2 3">
    <name type="scientific">Gordonia amicalis</name>
    <dbReference type="NCBI Taxonomy" id="89053"/>
    <lineage>
        <taxon>Bacteria</taxon>
        <taxon>Bacillati</taxon>
        <taxon>Actinomycetota</taxon>
        <taxon>Actinomycetes</taxon>
        <taxon>Mycobacteriales</taxon>
        <taxon>Gordoniaceae</taxon>
        <taxon>Gordonia</taxon>
    </lineage>
</organism>
<reference evidence="2" key="1">
    <citation type="submission" date="2023-10" db="EMBL/GenBank/DDBJ databases">
        <title>Development of a sustainable strategy for remediation of hydrocarbon-contaminated territories based on the waste exchange concept.</title>
        <authorList>
            <person name="Krivoruchko A."/>
        </authorList>
    </citation>
    <scope>NUCLEOTIDE SEQUENCE</scope>
    <source>
        <strain evidence="2">IEGM 1279</strain>
    </source>
</reference>
<dbReference type="EMBL" id="JAWLKH010000001">
    <property type="protein sequence ID" value="MDV6310594.1"/>
    <property type="molecule type" value="Genomic_DNA"/>
</dbReference>
<feature type="compositionally biased region" description="Basic and acidic residues" evidence="1">
    <location>
        <begin position="61"/>
        <end position="73"/>
    </location>
</feature>
<evidence type="ECO:0000313" key="3">
    <source>
        <dbReference type="Proteomes" id="UP001185922"/>
    </source>
</evidence>
<proteinExistence type="predicted"/>
<feature type="region of interest" description="Disordered" evidence="1">
    <location>
        <begin position="1"/>
        <end position="73"/>
    </location>
</feature>
<dbReference type="RefSeq" id="WP_191834392.1">
    <property type="nucleotide sequence ID" value="NZ_CP091855.1"/>
</dbReference>
<evidence type="ECO:0000256" key="1">
    <source>
        <dbReference type="SAM" id="MobiDB-lite"/>
    </source>
</evidence>
<dbReference type="Proteomes" id="UP001185922">
    <property type="component" value="Unassembled WGS sequence"/>
</dbReference>
<comment type="caution">
    <text evidence="2">The sequence shown here is derived from an EMBL/GenBank/DDBJ whole genome shotgun (WGS) entry which is preliminary data.</text>
</comment>
<accession>A0AAE4U050</accession>
<evidence type="ECO:0000313" key="2">
    <source>
        <dbReference type="EMBL" id="MDV6310594.1"/>
    </source>
</evidence>
<name>A0AAE4U050_9ACTN</name>
<protein>
    <submittedName>
        <fullName evidence="2">Uncharacterized protein</fullName>
    </submittedName>
</protein>
<feature type="compositionally biased region" description="Basic and acidic residues" evidence="1">
    <location>
        <begin position="1"/>
        <end position="36"/>
    </location>
</feature>
<gene>
    <name evidence="2" type="ORF">R3Q15_01530</name>
</gene>
<dbReference type="GeneID" id="77173122"/>
<sequence length="73" mass="8215">MADRGFGRYLDEAMRDRPHTSTEAEAERETRGRTTDESTSTTDDAAEHRPPTTRRGLGRADATDRGFGRYLPD</sequence>